<feature type="signal peptide" evidence="2">
    <location>
        <begin position="1"/>
        <end position="22"/>
    </location>
</feature>
<keyword evidence="4" id="KW-1185">Reference proteome</keyword>
<evidence type="ECO:0000313" key="3">
    <source>
        <dbReference type="EMBL" id="GAA0963385.1"/>
    </source>
</evidence>
<reference evidence="4" key="1">
    <citation type="journal article" date="2019" name="Int. J. Syst. Evol. Microbiol.">
        <title>The Global Catalogue of Microorganisms (GCM) 10K type strain sequencing project: providing services to taxonomists for standard genome sequencing and annotation.</title>
        <authorList>
            <consortium name="The Broad Institute Genomics Platform"/>
            <consortium name="The Broad Institute Genome Sequencing Center for Infectious Disease"/>
            <person name="Wu L."/>
            <person name="Ma J."/>
        </authorList>
    </citation>
    <scope>NUCLEOTIDE SEQUENCE [LARGE SCALE GENOMIC DNA]</scope>
    <source>
        <strain evidence="4">JCM 10977</strain>
    </source>
</reference>
<keyword evidence="2" id="KW-0732">Signal</keyword>
<dbReference type="EMBL" id="BAAAHK010000027">
    <property type="protein sequence ID" value="GAA0963385.1"/>
    <property type="molecule type" value="Genomic_DNA"/>
</dbReference>
<protein>
    <recommendedName>
        <fullName evidence="5">LppP/LprE lipoprotein</fullName>
    </recommendedName>
</protein>
<gene>
    <name evidence="3" type="ORF">GCM10009554_82650</name>
</gene>
<evidence type="ECO:0000256" key="2">
    <source>
        <dbReference type="SAM" id="SignalP"/>
    </source>
</evidence>
<comment type="caution">
    <text evidence="3">The sequence shown here is derived from an EMBL/GenBank/DDBJ whole genome shotgun (WGS) entry which is preliminary data.</text>
</comment>
<proteinExistence type="predicted"/>
<feature type="compositionally biased region" description="Low complexity" evidence="1">
    <location>
        <begin position="40"/>
        <end position="63"/>
    </location>
</feature>
<feature type="region of interest" description="Disordered" evidence="1">
    <location>
        <begin position="31"/>
        <end position="63"/>
    </location>
</feature>
<accession>A0ABP4CAN5</accession>
<evidence type="ECO:0000313" key="4">
    <source>
        <dbReference type="Proteomes" id="UP001500542"/>
    </source>
</evidence>
<dbReference type="Proteomes" id="UP001500542">
    <property type="component" value="Unassembled WGS sequence"/>
</dbReference>
<evidence type="ECO:0000256" key="1">
    <source>
        <dbReference type="SAM" id="MobiDB-lite"/>
    </source>
</evidence>
<sequence>MGVVAMTLARALATFCLLPLLIGCGGNDSSGDPITIDTDSPAASEPPTEPTGPESSQPSQQKPSIEIASAPIGGNVESTENGYQCAEVNWLGRNPIPDGTTVKVGSPHLEPGGVFELDQTGCGDKSPPCGTDLVWQSNTFKPCFVGVRQIGSGNAVQLILSASAECATEADCASLQGQVPGSQISFTPGPPSG</sequence>
<organism evidence="3 4">
    <name type="scientific">Kribbella koreensis</name>
    <dbReference type="NCBI Taxonomy" id="57909"/>
    <lineage>
        <taxon>Bacteria</taxon>
        <taxon>Bacillati</taxon>
        <taxon>Actinomycetota</taxon>
        <taxon>Actinomycetes</taxon>
        <taxon>Propionibacteriales</taxon>
        <taxon>Kribbellaceae</taxon>
        <taxon>Kribbella</taxon>
    </lineage>
</organism>
<name>A0ABP4CAN5_9ACTN</name>
<evidence type="ECO:0008006" key="5">
    <source>
        <dbReference type="Google" id="ProtNLM"/>
    </source>
</evidence>
<feature type="chain" id="PRO_5047279344" description="LppP/LprE lipoprotein" evidence="2">
    <location>
        <begin position="23"/>
        <end position="193"/>
    </location>
</feature>